<evidence type="ECO:0000313" key="4">
    <source>
        <dbReference type="Proteomes" id="UP000823588"/>
    </source>
</evidence>
<feature type="region of interest" description="Disordered" evidence="1">
    <location>
        <begin position="1"/>
        <end position="20"/>
    </location>
</feature>
<dbReference type="Proteomes" id="UP000823588">
    <property type="component" value="Unassembled WGS sequence"/>
</dbReference>
<dbReference type="OrthoDB" id="191541at2157"/>
<evidence type="ECO:0000256" key="1">
    <source>
        <dbReference type="SAM" id="MobiDB-lite"/>
    </source>
</evidence>
<dbReference type="RefSeq" id="WP_209486054.1">
    <property type="nucleotide sequence ID" value="NZ_JAGGKQ010000018.1"/>
</dbReference>
<gene>
    <name evidence="3" type="ORF">J2751_002275</name>
</gene>
<comment type="caution">
    <text evidence="3">The sequence shown here is derived from an EMBL/GenBank/DDBJ whole genome shotgun (WGS) entry which is preliminary data.</text>
</comment>
<accession>A0A8T4GGA2</accession>
<dbReference type="AlphaFoldDB" id="A0A8T4GGA2"/>
<dbReference type="InterPro" id="IPR058471">
    <property type="entry name" value="DUF8158"/>
</dbReference>
<dbReference type="Pfam" id="PF26488">
    <property type="entry name" value="DUF8158"/>
    <property type="match status" value="1"/>
</dbReference>
<name>A0A8T4GGA2_9EURY</name>
<keyword evidence="4" id="KW-1185">Reference proteome</keyword>
<organism evidence="3 4">
    <name type="scientific">Halorubrum alkaliphilum</name>
    <dbReference type="NCBI Taxonomy" id="261290"/>
    <lineage>
        <taxon>Archaea</taxon>
        <taxon>Methanobacteriati</taxon>
        <taxon>Methanobacteriota</taxon>
        <taxon>Stenosarchaea group</taxon>
        <taxon>Halobacteria</taxon>
        <taxon>Halobacteriales</taxon>
        <taxon>Haloferacaceae</taxon>
        <taxon>Halorubrum</taxon>
    </lineage>
</organism>
<evidence type="ECO:0000313" key="3">
    <source>
        <dbReference type="EMBL" id="MBP1923236.1"/>
    </source>
</evidence>
<proteinExistence type="predicted"/>
<protein>
    <recommendedName>
        <fullName evidence="2">DUF8158 domain-containing protein</fullName>
    </recommendedName>
</protein>
<sequence>MYSDEGYRIRENTGDPSAPSVDAVIDLALERAADPRSTEHPDGHFDQYISDAVEQFGEDDVVNCIRFTLVDGYTHRMAGTAAFGEDDYAWGIDVGVAAIAYLRDLHEQRESGSDS</sequence>
<evidence type="ECO:0000259" key="2">
    <source>
        <dbReference type="Pfam" id="PF26488"/>
    </source>
</evidence>
<reference evidence="3" key="1">
    <citation type="submission" date="2021-03" db="EMBL/GenBank/DDBJ databases">
        <title>Genomic Encyclopedia of Type Strains, Phase IV (KMG-IV): sequencing the most valuable type-strain genomes for metagenomic binning, comparative biology and taxonomic classification.</title>
        <authorList>
            <person name="Goeker M."/>
        </authorList>
    </citation>
    <scope>NUCLEOTIDE SEQUENCE</scope>
    <source>
        <strain evidence="3">DSM 23564</strain>
    </source>
</reference>
<dbReference type="EMBL" id="JAGGKQ010000018">
    <property type="protein sequence ID" value="MBP1923236.1"/>
    <property type="molecule type" value="Genomic_DNA"/>
</dbReference>
<feature type="domain" description="DUF8158" evidence="2">
    <location>
        <begin position="1"/>
        <end position="110"/>
    </location>
</feature>
<feature type="compositionally biased region" description="Basic and acidic residues" evidence="1">
    <location>
        <begin position="1"/>
        <end position="13"/>
    </location>
</feature>